<proteinExistence type="predicted"/>
<comment type="caution">
    <text evidence="1">The sequence shown here is derived from an EMBL/GenBank/DDBJ whole genome shotgun (WGS) entry which is preliminary data.</text>
</comment>
<dbReference type="PANTHER" id="PTHR46411:SF2">
    <property type="entry name" value="AAA+ ATPASE DOMAIN-CONTAINING PROTEIN"/>
    <property type="match status" value="1"/>
</dbReference>
<dbReference type="AlphaFoldDB" id="A0A9N9Q5T0"/>
<dbReference type="EMBL" id="CAJVRM010000150">
    <property type="protein sequence ID" value="CAG8975767.1"/>
    <property type="molecule type" value="Genomic_DNA"/>
</dbReference>
<accession>A0A9N9Q5T0</accession>
<reference evidence="1" key="1">
    <citation type="submission" date="2021-07" db="EMBL/GenBank/DDBJ databases">
        <authorList>
            <person name="Durling M."/>
        </authorList>
    </citation>
    <scope>NUCLEOTIDE SEQUENCE</scope>
</reference>
<name>A0A9N9Q5T0_9HELO</name>
<evidence type="ECO:0000313" key="2">
    <source>
        <dbReference type="Proteomes" id="UP000701801"/>
    </source>
</evidence>
<sequence>MCIHIQIGVDDLEEKDIADLNLRPLSHLDESRAQYLRDRGQTFWKCRFRRFISYSEEASRYFEKAVDERYMIDLATYRELHTSSNTDGPSPDDLSSDLMDIKGYNLQRKKWVDLQVDGISDVTWNKDGFESLVLDSKTKDLIEALISNQLAAEKSTDLIGGKGNSLILLLHGGPGTGKALTAER</sequence>
<organism evidence="1 2">
    <name type="scientific">Hymenoscyphus albidus</name>
    <dbReference type="NCBI Taxonomy" id="595503"/>
    <lineage>
        <taxon>Eukaryota</taxon>
        <taxon>Fungi</taxon>
        <taxon>Dikarya</taxon>
        <taxon>Ascomycota</taxon>
        <taxon>Pezizomycotina</taxon>
        <taxon>Leotiomycetes</taxon>
        <taxon>Helotiales</taxon>
        <taxon>Helotiaceae</taxon>
        <taxon>Hymenoscyphus</taxon>
    </lineage>
</organism>
<evidence type="ECO:0008006" key="3">
    <source>
        <dbReference type="Google" id="ProtNLM"/>
    </source>
</evidence>
<keyword evidence="2" id="KW-1185">Reference proteome</keyword>
<dbReference type="OrthoDB" id="10042665at2759"/>
<dbReference type="SUPFAM" id="SSF52540">
    <property type="entry name" value="P-loop containing nucleoside triphosphate hydrolases"/>
    <property type="match status" value="1"/>
</dbReference>
<dbReference type="Proteomes" id="UP000701801">
    <property type="component" value="Unassembled WGS sequence"/>
</dbReference>
<gene>
    <name evidence="1" type="ORF">HYALB_00009287</name>
</gene>
<evidence type="ECO:0000313" key="1">
    <source>
        <dbReference type="EMBL" id="CAG8975767.1"/>
    </source>
</evidence>
<dbReference type="PANTHER" id="PTHR46411">
    <property type="entry name" value="FAMILY ATPASE, PUTATIVE-RELATED"/>
    <property type="match status" value="1"/>
</dbReference>
<protein>
    <recommendedName>
        <fullName evidence="3">ATPase AAA-type core domain-containing protein</fullName>
    </recommendedName>
</protein>
<dbReference type="InterPro" id="IPR027417">
    <property type="entry name" value="P-loop_NTPase"/>
</dbReference>